<organism evidence="2 3">
    <name type="scientific">Pyrrhoderma noxium</name>
    <dbReference type="NCBI Taxonomy" id="2282107"/>
    <lineage>
        <taxon>Eukaryota</taxon>
        <taxon>Fungi</taxon>
        <taxon>Dikarya</taxon>
        <taxon>Basidiomycota</taxon>
        <taxon>Agaricomycotina</taxon>
        <taxon>Agaricomycetes</taxon>
        <taxon>Hymenochaetales</taxon>
        <taxon>Hymenochaetaceae</taxon>
        <taxon>Pyrrhoderma</taxon>
    </lineage>
</organism>
<protein>
    <submittedName>
        <fullName evidence="2">Zinc knuckle</fullName>
    </submittedName>
</protein>
<dbReference type="OrthoDB" id="437973at2759"/>
<dbReference type="Proteomes" id="UP000217199">
    <property type="component" value="Unassembled WGS sequence"/>
</dbReference>
<accession>A0A286UC86</accession>
<feature type="compositionally biased region" description="Polar residues" evidence="1">
    <location>
        <begin position="10"/>
        <end position="20"/>
    </location>
</feature>
<dbReference type="InParanoid" id="A0A286UC86"/>
<dbReference type="PANTHER" id="PTHR13491">
    <property type="entry name" value="ZCCHC10 PROTEIN"/>
    <property type="match status" value="1"/>
</dbReference>
<dbReference type="Pfam" id="PF13917">
    <property type="entry name" value="zf-CCHC_3"/>
    <property type="match status" value="1"/>
</dbReference>
<feature type="compositionally biased region" description="Basic and acidic residues" evidence="1">
    <location>
        <begin position="85"/>
        <end position="100"/>
    </location>
</feature>
<evidence type="ECO:0000256" key="1">
    <source>
        <dbReference type="SAM" id="MobiDB-lite"/>
    </source>
</evidence>
<keyword evidence="3" id="KW-1185">Reference proteome</keyword>
<comment type="caution">
    <text evidence="2">The sequence shown here is derived from an EMBL/GenBank/DDBJ whole genome shotgun (WGS) entry which is preliminary data.</text>
</comment>
<feature type="region of interest" description="Disordered" evidence="1">
    <location>
        <begin position="1"/>
        <end position="20"/>
    </location>
</feature>
<proteinExistence type="predicted"/>
<dbReference type="AlphaFoldDB" id="A0A286UC86"/>
<gene>
    <name evidence="2" type="ORF">PNOK_0727500</name>
</gene>
<name>A0A286UC86_9AGAM</name>
<reference evidence="2 3" key="1">
    <citation type="journal article" date="2017" name="Mol. Ecol.">
        <title>Comparative and population genomic landscape of Phellinus noxius: A hypervariable fungus causing root rot in trees.</title>
        <authorList>
            <person name="Chung C.L."/>
            <person name="Lee T.J."/>
            <person name="Akiba M."/>
            <person name="Lee H.H."/>
            <person name="Kuo T.H."/>
            <person name="Liu D."/>
            <person name="Ke H.M."/>
            <person name="Yokoi T."/>
            <person name="Roa M.B."/>
            <person name="Lu M.J."/>
            <person name="Chang Y.Y."/>
            <person name="Ann P.J."/>
            <person name="Tsai J.N."/>
            <person name="Chen C.Y."/>
            <person name="Tzean S.S."/>
            <person name="Ota Y."/>
            <person name="Hattori T."/>
            <person name="Sahashi N."/>
            <person name="Liou R.F."/>
            <person name="Kikuchi T."/>
            <person name="Tsai I.J."/>
        </authorList>
    </citation>
    <scope>NUCLEOTIDE SEQUENCE [LARGE SCALE GENOMIC DNA]</scope>
    <source>
        <strain evidence="2 3">FFPRI411160</strain>
    </source>
</reference>
<evidence type="ECO:0000313" key="2">
    <source>
        <dbReference type="EMBL" id="PAV17211.1"/>
    </source>
</evidence>
<feature type="region of interest" description="Disordered" evidence="1">
    <location>
        <begin position="36"/>
        <end position="151"/>
    </location>
</feature>
<feature type="compositionally biased region" description="Basic and acidic residues" evidence="1">
    <location>
        <begin position="60"/>
        <end position="76"/>
    </location>
</feature>
<sequence>MSKYAPHKPSASNPRASSSTLCQKCLQKGHFTYQCKGSRPYVSRPSRTQMLEKPGLLAKLKAEGKPSVEVPEEFKNKSGTANKILEAKEKERQKEKAAENKKRKRSRSSNSESSDSDSDSDSSSGSDSDSDSDSDSGSSDAGGGEAPPEVALGRVMIITKELGAKRSFVSCCYLRKRRNYRKGRSQRKSWRSI</sequence>
<dbReference type="InterPro" id="IPR039715">
    <property type="entry name" value="ZCCHC10"/>
</dbReference>
<evidence type="ECO:0000313" key="3">
    <source>
        <dbReference type="Proteomes" id="UP000217199"/>
    </source>
</evidence>
<dbReference type="EMBL" id="NBII01000007">
    <property type="protein sequence ID" value="PAV17211.1"/>
    <property type="molecule type" value="Genomic_DNA"/>
</dbReference>
<dbReference type="PANTHER" id="PTHR13491:SF0">
    <property type="entry name" value="ZINC FINGER CCHC DOMAIN-CONTAINING PROTEIN 10"/>
    <property type="match status" value="1"/>
</dbReference>